<evidence type="ECO:0000313" key="3">
    <source>
        <dbReference type="WBParaSite" id="NBR_0000626001-mRNA-1"/>
    </source>
</evidence>
<dbReference type="AlphaFoldDB" id="A0A0N4XU91"/>
<reference evidence="1 2" key="2">
    <citation type="submission" date="2018-11" db="EMBL/GenBank/DDBJ databases">
        <authorList>
            <consortium name="Pathogen Informatics"/>
        </authorList>
    </citation>
    <scope>NUCLEOTIDE SEQUENCE [LARGE SCALE GENOMIC DNA]</scope>
</reference>
<dbReference type="Proteomes" id="UP000271162">
    <property type="component" value="Unassembled WGS sequence"/>
</dbReference>
<keyword evidence="2" id="KW-1185">Reference proteome</keyword>
<evidence type="ECO:0000313" key="2">
    <source>
        <dbReference type="Proteomes" id="UP000271162"/>
    </source>
</evidence>
<protein>
    <submittedName>
        <fullName evidence="3">SLC12 domain-containing protein</fullName>
    </submittedName>
</protein>
<evidence type="ECO:0000313" key="1">
    <source>
        <dbReference type="EMBL" id="VDL69850.1"/>
    </source>
</evidence>
<accession>A0A0N4XU91</accession>
<dbReference type="WBParaSite" id="NBR_0000626001-mRNA-1">
    <property type="protein sequence ID" value="NBR_0000626001-mRNA-1"/>
    <property type="gene ID" value="NBR_0000626001"/>
</dbReference>
<name>A0A0N4XU91_NIPBR</name>
<reference evidence="3" key="1">
    <citation type="submission" date="2017-02" db="UniProtKB">
        <authorList>
            <consortium name="WormBaseParasite"/>
        </authorList>
    </citation>
    <scope>IDENTIFICATION</scope>
</reference>
<gene>
    <name evidence="1" type="ORF">NBR_LOCUS6261</name>
</gene>
<organism evidence="3">
    <name type="scientific">Nippostrongylus brasiliensis</name>
    <name type="common">Rat hookworm</name>
    <dbReference type="NCBI Taxonomy" id="27835"/>
    <lineage>
        <taxon>Eukaryota</taxon>
        <taxon>Metazoa</taxon>
        <taxon>Ecdysozoa</taxon>
        <taxon>Nematoda</taxon>
        <taxon>Chromadorea</taxon>
        <taxon>Rhabditida</taxon>
        <taxon>Rhabditina</taxon>
        <taxon>Rhabditomorpha</taxon>
        <taxon>Strongyloidea</taxon>
        <taxon>Heligmosomidae</taxon>
        <taxon>Nippostrongylus</taxon>
    </lineage>
</organism>
<sequence>MMVPNSLENILKWLPEGSKGEAYTSGSTPTPEDSSDVVLLIGKEFAKEEENMGVLRPWMERLRNRDVQLMVVIAPREHNVEQNIAAWNKVAVLGNSEEFHVIDDQLQMDWSCCTEGRMGQPHSMPRQ</sequence>
<dbReference type="EMBL" id="UYSL01019788">
    <property type="protein sequence ID" value="VDL69850.1"/>
    <property type="molecule type" value="Genomic_DNA"/>
</dbReference>
<proteinExistence type="predicted"/>